<accession>A0A1I2NFA5</accession>
<dbReference type="PANTHER" id="PTHR10587">
    <property type="entry name" value="GLYCOSYL TRANSFERASE-RELATED"/>
    <property type="match status" value="1"/>
</dbReference>
<feature type="domain" description="NodB homology" evidence="1">
    <location>
        <begin position="131"/>
        <end position="308"/>
    </location>
</feature>
<dbReference type="InterPro" id="IPR011330">
    <property type="entry name" value="Glyco_hydro/deAcase_b/a-brl"/>
</dbReference>
<sequence>MRHGARIRMLGWLIPVLPLLLALVQSPAVTAYVAAVKEGTFPAFAEGDLRSRIEAEAKRRFEPPVDARIDKVWKAIPGYDGLAVDVEETYRLAKKREPGSPISWVYKVVPARISLDDLEPQPIYRGNEKKPMVALMVNVSWGTEHLRTMVQVLKENQVPATFFLEGSWLKKHPEEARLLMKEGHEIGNHAYSHPQMSRLSPARIRGELIRTEQLIEETLGVRSRWFAPPAGDYNQRVVEEADRLGMKTVLWTVDTVDWRKSSTPEIMVERVRRGVAGGSLILMHPTDRTVKALPEIIRVIKEKGLRLGTVSEVLSPKRLEPVEPMVTF</sequence>
<dbReference type="InterPro" id="IPR050248">
    <property type="entry name" value="Polysacc_deacetylase_ArnD"/>
</dbReference>
<dbReference type="Pfam" id="PF01522">
    <property type="entry name" value="Polysacc_deac_1"/>
    <property type="match status" value="1"/>
</dbReference>
<evidence type="ECO:0000313" key="2">
    <source>
        <dbReference type="EMBL" id="SFG02263.1"/>
    </source>
</evidence>
<organism evidence="2 3">
    <name type="scientific">Planifilum fulgidum</name>
    <dbReference type="NCBI Taxonomy" id="201973"/>
    <lineage>
        <taxon>Bacteria</taxon>
        <taxon>Bacillati</taxon>
        <taxon>Bacillota</taxon>
        <taxon>Bacilli</taxon>
        <taxon>Bacillales</taxon>
        <taxon>Thermoactinomycetaceae</taxon>
        <taxon>Planifilum</taxon>
    </lineage>
</organism>
<gene>
    <name evidence="2" type="ORF">SAMN04488025_11285</name>
</gene>
<dbReference type="PROSITE" id="PS51677">
    <property type="entry name" value="NODB"/>
    <property type="match status" value="1"/>
</dbReference>
<dbReference type="InterPro" id="IPR002509">
    <property type="entry name" value="NODB_dom"/>
</dbReference>
<dbReference type="AlphaFoldDB" id="A0A1I2NFA5"/>
<dbReference type="Proteomes" id="UP000198661">
    <property type="component" value="Unassembled WGS sequence"/>
</dbReference>
<reference evidence="2 3" key="1">
    <citation type="submission" date="2016-10" db="EMBL/GenBank/DDBJ databases">
        <authorList>
            <person name="de Groot N.N."/>
        </authorList>
    </citation>
    <scope>NUCLEOTIDE SEQUENCE [LARGE SCALE GENOMIC DNA]</scope>
    <source>
        <strain evidence="2 3">DSM 44945</strain>
    </source>
</reference>
<dbReference type="GO" id="GO:0005975">
    <property type="term" value="P:carbohydrate metabolic process"/>
    <property type="evidence" value="ECO:0007669"/>
    <property type="project" value="InterPro"/>
</dbReference>
<dbReference type="PANTHER" id="PTHR10587:SF80">
    <property type="entry name" value="CHITOOLIGOSACCHARIDE DEACETYLASE"/>
    <property type="match status" value="1"/>
</dbReference>
<evidence type="ECO:0000259" key="1">
    <source>
        <dbReference type="PROSITE" id="PS51677"/>
    </source>
</evidence>
<dbReference type="Gene3D" id="3.20.20.370">
    <property type="entry name" value="Glycoside hydrolase/deacetylase"/>
    <property type="match status" value="1"/>
</dbReference>
<dbReference type="SUPFAM" id="SSF88713">
    <property type="entry name" value="Glycoside hydrolase/deacetylase"/>
    <property type="match status" value="1"/>
</dbReference>
<evidence type="ECO:0000313" key="3">
    <source>
        <dbReference type="Proteomes" id="UP000198661"/>
    </source>
</evidence>
<dbReference type="STRING" id="201973.SAMN04488025_11285"/>
<dbReference type="EMBL" id="FOOK01000012">
    <property type="protein sequence ID" value="SFG02263.1"/>
    <property type="molecule type" value="Genomic_DNA"/>
</dbReference>
<dbReference type="GO" id="GO:0016810">
    <property type="term" value="F:hydrolase activity, acting on carbon-nitrogen (but not peptide) bonds"/>
    <property type="evidence" value="ECO:0007669"/>
    <property type="project" value="InterPro"/>
</dbReference>
<proteinExistence type="predicted"/>
<protein>
    <submittedName>
        <fullName evidence="2">Probable sporulation protein, polysaccharide deacetylase family</fullName>
    </submittedName>
</protein>
<keyword evidence="3" id="KW-1185">Reference proteome</keyword>
<name>A0A1I2NFA5_9BACL</name>
<dbReference type="CDD" id="cd10950">
    <property type="entry name" value="CE4_BsYlxY_like"/>
    <property type="match status" value="1"/>
</dbReference>
<dbReference type="RefSeq" id="WP_245752186.1">
    <property type="nucleotide sequence ID" value="NZ_FOOK01000012.1"/>
</dbReference>
<dbReference type="GO" id="GO:0016020">
    <property type="term" value="C:membrane"/>
    <property type="evidence" value="ECO:0007669"/>
    <property type="project" value="TreeGrafter"/>
</dbReference>